<feature type="region of interest" description="Disordered" evidence="1">
    <location>
        <begin position="36"/>
        <end position="89"/>
    </location>
</feature>
<dbReference type="Proteomes" id="UP000613226">
    <property type="component" value="Segment"/>
</dbReference>
<evidence type="ECO:0000313" key="2">
    <source>
        <dbReference type="EMBL" id="AZT86290.1"/>
    </source>
</evidence>
<dbReference type="EMBL" id="MN931749">
    <property type="protein sequence ID" value="QHW18081.1"/>
    <property type="molecule type" value="Genomic_DNA"/>
</dbReference>
<dbReference type="Proteomes" id="UP000317426">
    <property type="component" value="Segment"/>
</dbReference>
<dbReference type="Proteomes" id="UP000630645">
    <property type="component" value="Segment"/>
</dbReference>
<reference evidence="2" key="1">
    <citation type="submission" date="2018-07" db="EMBL/GenBank/DDBJ databases">
        <title>Illumina sequencing of clinical samples for virus detection in a public health laboratory: a feasibility study.</title>
        <authorList>
            <person name="Huang B."/>
            <person name="Jennison A."/>
            <person name="Whiley D."/>
            <person name="McMahon J."/>
            <person name="Hewitson G."/>
            <person name="Graham R."/>
            <person name="De Jong A."/>
            <person name="Warrilow D."/>
        </authorList>
    </citation>
    <scope>NUCLEOTIDE SEQUENCE [LARGE SCALE GENOMIC DNA]</scope>
    <source>
        <strain evidence="2">Sercmolcont1</strain>
    </source>
</reference>
<gene>
    <name evidence="2" type="primary">MC096L</name>
    <name evidence="2" type="ORF">MOCVgp096</name>
</gene>
<dbReference type="EMBL" id="MN931744">
    <property type="protein sequence ID" value="QHW17201.1"/>
    <property type="molecule type" value="Genomic_DNA"/>
</dbReference>
<dbReference type="Proteomes" id="UP000610093">
    <property type="component" value="Segment"/>
</dbReference>
<proteinExistence type="predicted"/>
<accession>A0A3Q9NM69</accession>
<dbReference type="EMBL" id="MN931743">
    <property type="protein sequence ID" value="QHW17019.1"/>
    <property type="molecule type" value="Genomic_DNA"/>
</dbReference>
<protein>
    <submittedName>
        <fullName evidence="2">MC096L</fullName>
    </submittedName>
</protein>
<dbReference type="EMBL" id="MH646551">
    <property type="protein sequence ID" value="AZT86290.1"/>
    <property type="molecule type" value="Genomic_DNA"/>
</dbReference>
<evidence type="ECO:0000313" key="4">
    <source>
        <dbReference type="EMBL" id="QHW17019.1"/>
    </source>
</evidence>
<dbReference type="EMBL" id="MN931748">
    <property type="protein sequence ID" value="QHW17902.1"/>
    <property type="molecule type" value="Genomic_DNA"/>
</dbReference>
<feature type="region of interest" description="Disordered" evidence="1">
    <location>
        <begin position="1"/>
        <end position="24"/>
    </location>
</feature>
<evidence type="ECO:0000313" key="3">
    <source>
        <dbReference type="EMBL" id="QHW16837.1"/>
    </source>
</evidence>
<name>A0A3Q9NM69_9POXV</name>
<feature type="region of interest" description="Disordered" evidence="1">
    <location>
        <begin position="104"/>
        <end position="132"/>
    </location>
</feature>
<evidence type="ECO:0000313" key="5">
    <source>
        <dbReference type="EMBL" id="QHW17201.1"/>
    </source>
</evidence>
<evidence type="ECO:0000256" key="1">
    <source>
        <dbReference type="SAM" id="MobiDB-lite"/>
    </source>
</evidence>
<dbReference type="EMBL" id="MN931742">
    <property type="protein sequence ID" value="QHW16837.1"/>
    <property type="molecule type" value="Genomic_DNA"/>
</dbReference>
<sequence length="209" mass="22624">MFVASWFPRERGPAGRVSTWESQPWSQARTPILTHVPRRRHLRVTRPAEPARSRSPLEGAATPPELHSGPHHNHPHAGSGEPARRQGQPSLVPASCLARTPSAGAEVPCARQAPPARATEPGRPRQSVAPCLHEIPRPSAKRRRCSRSAPDSLALRYPWRSNTSAAPVLSPSGERRHESYVSRFPSEGCTASCPRCLCAGSGGFVPRSG</sequence>
<organism evidence="2">
    <name type="scientific">Molluscum contagiosum virus</name>
    <dbReference type="NCBI Taxonomy" id="10279"/>
    <lineage>
        <taxon>Viruses</taxon>
        <taxon>Varidnaviria</taxon>
        <taxon>Bamfordvirae</taxon>
        <taxon>Nucleocytoviricota</taxon>
        <taxon>Pokkesviricetes</taxon>
        <taxon>Chitovirales</taxon>
        <taxon>Poxviridae</taxon>
        <taxon>Chordopoxvirinae</taxon>
        <taxon>Molluscipoxvirus</taxon>
        <taxon>Molluscipoxvirus molluscum</taxon>
    </lineage>
</organism>
<reference evidence="3" key="2">
    <citation type="submission" date="2020-01" db="EMBL/GenBank/DDBJ databases">
        <title>Global genomic diversity of Molluscum contagiosum virus.</title>
        <authorList>
            <person name="Zorec T.M."/>
            <person name="Skubic L."/>
            <person name="Hosnjak L."/>
            <person name="Trcko K."/>
            <person name="Poljak M."/>
        </authorList>
    </citation>
    <scope>NUCLEOTIDE SEQUENCE</scope>
    <source>
        <strain evidence="3">MCV1_P02S01A</strain>
        <strain evidence="4">MCV1_P02S01B</strain>
        <strain evidence="5">MCV1_P02S02A</strain>
        <strain evidence="6">MCV1_P05S01A</strain>
        <strain evidence="7">MCV1_P05S02A</strain>
    </source>
</reference>
<evidence type="ECO:0000313" key="6">
    <source>
        <dbReference type="EMBL" id="QHW17902.1"/>
    </source>
</evidence>
<dbReference type="Proteomes" id="UP000619037">
    <property type="component" value="Segment"/>
</dbReference>
<evidence type="ECO:0000313" key="7">
    <source>
        <dbReference type="EMBL" id="QHW18081.1"/>
    </source>
</evidence>
<dbReference type="Proteomes" id="UP000602142">
    <property type="component" value="Segment"/>
</dbReference>